<protein>
    <submittedName>
        <fullName evidence="4">Lipoprotein</fullName>
    </submittedName>
</protein>
<keyword evidence="5" id="KW-1185">Reference proteome</keyword>
<dbReference type="Proteomes" id="UP000004863">
    <property type="component" value="Unassembled WGS sequence"/>
</dbReference>
<evidence type="ECO:0000256" key="2">
    <source>
        <dbReference type="SAM" id="SignalP"/>
    </source>
</evidence>
<keyword evidence="2" id="KW-0732">Signal</keyword>
<proteinExistence type="predicted"/>
<dbReference type="EMBL" id="AJJQ01000020">
    <property type="protein sequence ID" value="EID51439.1"/>
    <property type="molecule type" value="Genomic_DNA"/>
</dbReference>
<feature type="chain" id="PRO_5039573727" evidence="2">
    <location>
        <begin position="24"/>
        <end position="247"/>
    </location>
</feature>
<dbReference type="OrthoDB" id="3748111at2"/>
<dbReference type="RefSeq" id="WP_006887819.1">
    <property type="nucleotide sequence ID" value="NZ_AJJQ01000020.1"/>
</dbReference>
<name>I0UU86_9MICC</name>
<dbReference type="PATRIC" id="fig|1125724.3.peg.843"/>
<evidence type="ECO:0000259" key="3">
    <source>
        <dbReference type="Pfam" id="PF19843"/>
    </source>
</evidence>
<dbReference type="Pfam" id="PF19843">
    <property type="entry name" value="DUF6318"/>
    <property type="match status" value="1"/>
</dbReference>
<feature type="region of interest" description="Disordered" evidence="1">
    <location>
        <begin position="24"/>
        <end position="67"/>
    </location>
</feature>
<reference evidence="4" key="1">
    <citation type="submission" date="2012-03" db="EMBL/GenBank/DDBJ databases">
        <authorList>
            <person name="Durkin A.S."/>
            <person name="McCorrison J."/>
            <person name="Torralba M."/>
            <person name="Gillis M."/>
            <person name="Methe B."/>
            <person name="Sutton G."/>
            <person name="Nelson K.E."/>
        </authorList>
    </citation>
    <scope>NUCLEOTIDE SEQUENCE [LARGE SCALE GENOMIC DNA]</scope>
    <source>
        <strain evidence="4">F0474</strain>
    </source>
</reference>
<dbReference type="PROSITE" id="PS51257">
    <property type="entry name" value="PROKAR_LIPOPROTEIN"/>
    <property type="match status" value="1"/>
</dbReference>
<dbReference type="AlphaFoldDB" id="I0UU86"/>
<organism evidence="4 5">
    <name type="scientific">Rothia aeria F0474</name>
    <dbReference type="NCBI Taxonomy" id="1125724"/>
    <lineage>
        <taxon>Bacteria</taxon>
        <taxon>Bacillati</taxon>
        <taxon>Actinomycetota</taxon>
        <taxon>Actinomycetes</taxon>
        <taxon>Micrococcales</taxon>
        <taxon>Micrococcaceae</taxon>
        <taxon>Rothia</taxon>
    </lineage>
</organism>
<feature type="region of interest" description="Disordered" evidence="1">
    <location>
        <begin position="83"/>
        <end position="105"/>
    </location>
</feature>
<dbReference type="InterPro" id="IPR046281">
    <property type="entry name" value="DUF6318"/>
</dbReference>
<feature type="compositionally biased region" description="Basic and acidic residues" evidence="1">
    <location>
        <begin position="83"/>
        <end position="94"/>
    </location>
</feature>
<sequence length="247" mass="27145">MPLSVTRRGAVALLGLGSASLLAACSQSSTSTSGSSSSASETSSSQTSPASTNASTEATGQKYDAGSKNYKGVVPLVDHYENKTYEPGNEEHPPRNAPKPLKPENMNEDSLEGAYATLRYQASVFDYITKTGDLEPLKEMEAAKPDIEYMQSFETFYQNMESSKTWFFDRKFEMDILADPIVSSSKITWRCTETFLNGTKAIIRGEYHDDLPEKYQWTRLTGYVTTEYVNGRWAVTPYVSGGGTGGH</sequence>
<gene>
    <name evidence="4" type="ORF">HMPREF1324_1891</name>
</gene>
<evidence type="ECO:0000313" key="4">
    <source>
        <dbReference type="EMBL" id="EID51439.1"/>
    </source>
</evidence>
<evidence type="ECO:0000256" key="1">
    <source>
        <dbReference type="SAM" id="MobiDB-lite"/>
    </source>
</evidence>
<keyword evidence="4" id="KW-0449">Lipoprotein</keyword>
<feature type="signal peptide" evidence="2">
    <location>
        <begin position="1"/>
        <end position="23"/>
    </location>
</feature>
<evidence type="ECO:0000313" key="5">
    <source>
        <dbReference type="Proteomes" id="UP000004863"/>
    </source>
</evidence>
<feature type="compositionally biased region" description="Low complexity" evidence="1">
    <location>
        <begin position="24"/>
        <end position="56"/>
    </location>
</feature>
<accession>I0UU86</accession>
<comment type="caution">
    <text evidence="4">The sequence shown here is derived from an EMBL/GenBank/DDBJ whole genome shotgun (WGS) entry which is preliminary data.</text>
</comment>
<feature type="domain" description="DUF6318" evidence="3">
    <location>
        <begin position="84"/>
        <end position="236"/>
    </location>
</feature>